<feature type="transmembrane region" description="Helical" evidence="12">
    <location>
        <begin position="745"/>
        <end position="765"/>
    </location>
</feature>
<dbReference type="PANTHER" id="PTHR42861">
    <property type="entry name" value="CALCIUM-TRANSPORTING ATPASE"/>
    <property type="match status" value="1"/>
</dbReference>
<dbReference type="GO" id="GO:0005524">
    <property type="term" value="F:ATP binding"/>
    <property type="evidence" value="ECO:0007669"/>
    <property type="project" value="UniProtKB-KW"/>
</dbReference>
<dbReference type="NCBIfam" id="TIGR01494">
    <property type="entry name" value="ATPase_P-type"/>
    <property type="match status" value="3"/>
</dbReference>
<feature type="transmembrane region" description="Helical" evidence="12">
    <location>
        <begin position="212"/>
        <end position="233"/>
    </location>
</feature>
<evidence type="ECO:0000256" key="12">
    <source>
        <dbReference type="SAM" id="Phobius"/>
    </source>
</evidence>
<accession>A0A7C1GP61</accession>
<protein>
    <submittedName>
        <fullName evidence="15">Plasma-membrane proton-efflux P-type ATPase</fullName>
    </submittedName>
</protein>
<dbReference type="FunFam" id="2.70.150.10:FF:000042">
    <property type="entry name" value="Plasma membrane ATPase"/>
    <property type="match status" value="1"/>
</dbReference>
<dbReference type="SFLD" id="SFLDF00027">
    <property type="entry name" value="p-type_atpase"/>
    <property type="match status" value="1"/>
</dbReference>
<keyword evidence="10 12" id="KW-1133">Transmembrane helix</keyword>
<keyword evidence="7" id="KW-0067">ATP-binding</keyword>
<comment type="similarity">
    <text evidence="2">Belongs to the cation transport ATPase (P-type) (TC 3.A.3) family. Type IIIA subfamily.</text>
</comment>
<feature type="transmembrane region" description="Helical" evidence="12">
    <location>
        <begin position="42"/>
        <end position="60"/>
    </location>
</feature>
<dbReference type="InterPro" id="IPR023214">
    <property type="entry name" value="HAD_sf"/>
</dbReference>
<dbReference type="EMBL" id="DSAY01000118">
    <property type="protein sequence ID" value="HDP15431.1"/>
    <property type="molecule type" value="Genomic_DNA"/>
</dbReference>
<evidence type="ECO:0000256" key="3">
    <source>
        <dbReference type="ARBA" id="ARBA00022553"/>
    </source>
</evidence>
<feature type="domain" description="P-type ATPase A" evidence="13">
    <location>
        <begin position="101"/>
        <end position="196"/>
    </location>
</feature>
<keyword evidence="9" id="KW-1278">Translocase</keyword>
<dbReference type="SUPFAM" id="SSF81660">
    <property type="entry name" value="Metal cation-transporting ATPase, ATP-binding domain N"/>
    <property type="match status" value="1"/>
</dbReference>
<dbReference type="Pfam" id="PF00702">
    <property type="entry name" value="Hydrolase"/>
    <property type="match status" value="1"/>
</dbReference>
<keyword evidence="6" id="KW-0547">Nucleotide-binding</keyword>
<proteinExistence type="inferred from homology"/>
<keyword evidence="11 12" id="KW-0472">Membrane</keyword>
<dbReference type="InterPro" id="IPR006534">
    <property type="entry name" value="P-type_ATPase_IIIA"/>
</dbReference>
<sequence>MESKNTKLGLTTEEARKLLFIYGLNEIPFERPSRVKILLSKFWGIVPWMLELTIALNILLRRWVEAAIVVVWLLFSGLVAFQREDKAQKALLLLRQRLTINAYVLRDGAWRVIPANELVPEDYIHLSGGDIVPADVEIVNGQILVDQSQLTGESRPVEKKAGDVAYAGSLVVEGEAYGVVKATGTKTYYGRTAELLKLAKTPSRFDVVVTKVTKYVGIFNGVLALLVLLYTIIQGQPILGVLVYVLLLLVMSLPVAAPVMFTMSTSIGSQMLASNGVLVTRLSAVEDAAAMDVLCMDKTGTLTENRLAVEKIVPLGDMDIEKLIEFAALATNEAAKSMVDKAIIELAAKNGVKIDYSKRLDYKPFDPKLKYSEAIVADNGNKYHILLGEPSTIARATNTPIEELDKKISEAQTVGSRVLAVAIGKTLTTPKIMGLIILTDPLRKDAKELVAKLKENGIKLIMATGDHESTARAIALQAGIGEKVAPRGIVKEGIDPEEIMKYDVFAGVYPEEKYVLVKELQKAGHVVGMTGDGVNDAPALKQANVGIAVANSTDVAKTAASLVLTQPGLKPILSAVRISRVIYQRMKNWFLTFFVRKFGVPTFITLGVLVFNKFLLNSLLMALLMFIGDVSAFALSTDNVVPSSKPDKVNLRKVAILGFTLAMILLLFNVSVYWVAINIFHLDDTETQTLVFVWLMLSGVFATLYVTRTPRHFWEKPYPGKMLLVTTFVTILATIVLAVEGWLMAPITLNIIMILLLLTLAYLFLADFVKVSIFKE</sequence>
<dbReference type="NCBIfam" id="TIGR01647">
    <property type="entry name" value="ATPase-IIIA_H"/>
    <property type="match status" value="1"/>
</dbReference>
<dbReference type="Gene3D" id="3.40.50.1000">
    <property type="entry name" value="HAD superfamily/HAD-like"/>
    <property type="match status" value="1"/>
</dbReference>
<feature type="transmembrane region" description="Helical" evidence="12">
    <location>
        <begin position="689"/>
        <end position="706"/>
    </location>
</feature>
<keyword evidence="5" id="KW-0479">Metal-binding</keyword>
<feature type="transmembrane region" description="Helical" evidence="12">
    <location>
        <begin position="615"/>
        <end position="635"/>
    </location>
</feature>
<reference evidence="15" key="1">
    <citation type="journal article" date="2020" name="mSystems">
        <title>Genome- and Community-Level Interaction Insights into Carbon Utilization and Element Cycling Functions of Hydrothermarchaeota in Hydrothermal Sediment.</title>
        <authorList>
            <person name="Zhou Z."/>
            <person name="Liu Y."/>
            <person name="Xu W."/>
            <person name="Pan J."/>
            <person name="Luo Z.H."/>
            <person name="Li M."/>
        </authorList>
    </citation>
    <scope>NUCLEOTIDE SEQUENCE [LARGE SCALE GENOMIC DNA]</scope>
    <source>
        <strain evidence="15">SpSt-116</strain>
    </source>
</reference>
<dbReference type="InterPro" id="IPR023298">
    <property type="entry name" value="ATPase_P-typ_TM_dom_sf"/>
</dbReference>
<dbReference type="InterPro" id="IPR001757">
    <property type="entry name" value="P_typ_ATPase"/>
</dbReference>
<dbReference type="Pfam" id="PF00690">
    <property type="entry name" value="Cation_ATPase_N"/>
    <property type="match status" value="1"/>
</dbReference>
<dbReference type="FunFam" id="3.40.50.1000:FF:000211">
    <property type="entry name" value="Plasma membrane ATPase"/>
    <property type="match status" value="1"/>
</dbReference>
<feature type="transmembrane region" description="Helical" evidence="12">
    <location>
        <begin position="239"/>
        <end position="261"/>
    </location>
</feature>
<keyword evidence="8" id="KW-0460">Magnesium</keyword>
<gene>
    <name evidence="15" type="ORF">ENN26_06655</name>
</gene>
<evidence type="ECO:0000256" key="7">
    <source>
        <dbReference type="ARBA" id="ARBA00022840"/>
    </source>
</evidence>
<dbReference type="SFLD" id="SFLDS00003">
    <property type="entry name" value="Haloacid_Dehalogenase"/>
    <property type="match status" value="1"/>
</dbReference>
<evidence type="ECO:0000259" key="13">
    <source>
        <dbReference type="Pfam" id="PF00122"/>
    </source>
</evidence>
<evidence type="ECO:0000256" key="5">
    <source>
        <dbReference type="ARBA" id="ARBA00022723"/>
    </source>
</evidence>
<dbReference type="Gene3D" id="1.20.1110.10">
    <property type="entry name" value="Calcium-transporting ATPase, transmembrane domain"/>
    <property type="match status" value="1"/>
</dbReference>
<dbReference type="PROSITE" id="PS00154">
    <property type="entry name" value="ATPASE_E1_E2"/>
    <property type="match status" value="1"/>
</dbReference>
<feature type="transmembrane region" description="Helical" evidence="12">
    <location>
        <begin position="589"/>
        <end position="609"/>
    </location>
</feature>
<evidence type="ECO:0000259" key="14">
    <source>
        <dbReference type="Pfam" id="PF00690"/>
    </source>
</evidence>
<dbReference type="GO" id="GO:0046872">
    <property type="term" value="F:metal ion binding"/>
    <property type="evidence" value="ECO:0007669"/>
    <property type="project" value="UniProtKB-KW"/>
</dbReference>
<dbReference type="InterPro" id="IPR018303">
    <property type="entry name" value="ATPase_P-typ_P_site"/>
</dbReference>
<evidence type="ECO:0000256" key="6">
    <source>
        <dbReference type="ARBA" id="ARBA00022741"/>
    </source>
</evidence>
<dbReference type="InterPro" id="IPR036412">
    <property type="entry name" value="HAD-like_sf"/>
</dbReference>
<dbReference type="SFLD" id="SFLDG00002">
    <property type="entry name" value="C1.7:_P-type_atpase_like"/>
    <property type="match status" value="1"/>
</dbReference>
<dbReference type="GO" id="GO:0008553">
    <property type="term" value="F:P-type proton-exporting transporter activity"/>
    <property type="evidence" value="ECO:0007669"/>
    <property type="project" value="InterPro"/>
</dbReference>
<evidence type="ECO:0000256" key="8">
    <source>
        <dbReference type="ARBA" id="ARBA00022842"/>
    </source>
</evidence>
<comment type="subcellular location">
    <subcellularLocation>
        <location evidence="1">Membrane</location>
        <topology evidence="1">Multi-pass membrane protein</topology>
    </subcellularLocation>
</comment>
<dbReference type="Gene3D" id="3.40.1110.10">
    <property type="entry name" value="Calcium-transporting ATPase, cytoplasmic domain N"/>
    <property type="match status" value="1"/>
</dbReference>
<name>A0A7C1GP61_9CREN</name>
<dbReference type="PRINTS" id="PR00120">
    <property type="entry name" value="HATPASE"/>
</dbReference>
<keyword evidence="3" id="KW-0597">Phosphoprotein</keyword>
<dbReference type="PRINTS" id="PR00119">
    <property type="entry name" value="CATATPASE"/>
</dbReference>
<dbReference type="AlphaFoldDB" id="A0A7C1GP61"/>
<feature type="domain" description="Cation-transporting P-type ATPase N-terminal" evidence="14">
    <location>
        <begin position="5"/>
        <end position="52"/>
    </location>
</feature>
<dbReference type="SUPFAM" id="SSF56784">
    <property type="entry name" value="HAD-like"/>
    <property type="match status" value="1"/>
</dbReference>
<evidence type="ECO:0000256" key="11">
    <source>
        <dbReference type="ARBA" id="ARBA00023136"/>
    </source>
</evidence>
<dbReference type="SUPFAM" id="SSF81653">
    <property type="entry name" value="Calcium ATPase, transduction domain A"/>
    <property type="match status" value="1"/>
</dbReference>
<comment type="caution">
    <text evidence="15">The sequence shown here is derived from an EMBL/GenBank/DDBJ whole genome shotgun (WGS) entry which is preliminary data.</text>
</comment>
<dbReference type="InterPro" id="IPR044492">
    <property type="entry name" value="P_typ_ATPase_HD_dom"/>
</dbReference>
<organism evidence="15">
    <name type="scientific">Thermofilum adornatum</name>
    <dbReference type="NCBI Taxonomy" id="1365176"/>
    <lineage>
        <taxon>Archaea</taxon>
        <taxon>Thermoproteota</taxon>
        <taxon>Thermoprotei</taxon>
        <taxon>Thermofilales</taxon>
        <taxon>Thermofilaceae</taxon>
        <taxon>Thermofilum</taxon>
    </lineage>
</organism>
<dbReference type="InterPro" id="IPR004014">
    <property type="entry name" value="ATPase_P-typ_cation-transptr_N"/>
</dbReference>
<dbReference type="InterPro" id="IPR008250">
    <property type="entry name" value="ATPase_P-typ_transduc_dom_A_sf"/>
</dbReference>
<evidence type="ECO:0000256" key="9">
    <source>
        <dbReference type="ARBA" id="ARBA00022967"/>
    </source>
</evidence>
<evidence type="ECO:0000313" key="15">
    <source>
        <dbReference type="EMBL" id="HDP15431.1"/>
    </source>
</evidence>
<feature type="transmembrane region" description="Helical" evidence="12">
    <location>
        <begin position="66"/>
        <end position="82"/>
    </location>
</feature>
<evidence type="ECO:0000256" key="2">
    <source>
        <dbReference type="ARBA" id="ARBA00008804"/>
    </source>
</evidence>
<dbReference type="InterPro" id="IPR023299">
    <property type="entry name" value="ATPase_P-typ_cyto_dom_N"/>
</dbReference>
<dbReference type="SUPFAM" id="SSF81665">
    <property type="entry name" value="Calcium ATPase, transmembrane domain M"/>
    <property type="match status" value="1"/>
</dbReference>
<keyword evidence="4 12" id="KW-0812">Transmembrane</keyword>
<evidence type="ECO:0000256" key="4">
    <source>
        <dbReference type="ARBA" id="ARBA00022692"/>
    </source>
</evidence>
<dbReference type="Pfam" id="PF00122">
    <property type="entry name" value="E1-E2_ATPase"/>
    <property type="match status" value="1"/>
</dbReference>
<feature type="transmembrane region" description="Helical" evidence="12">
    <location>
        <begin position="656"/>
        <end position="677"/>
    </location>
</feature>
<dbReference type="GO" id="GO:0016887">
    <property type="term" value="F:ATP hydrolysis activity"/>
    <property type="evidence" value="ECO:0007669"/>
    <property type="project" value="InterPro"/>
</dbReference>
<feature type="transmembrane region" description="Helical" evidence="12">
    <location>
        <begin position="718"/>
        <end position="739"/>
    </location>
</feature>
<dbReference type="GO" id="GO:0016020">
    <property type="term" value="C:membrane"/>
    <property type="evidence" value="ECO:0007669"/>
    <property type="project" value="UniProtKB-SubCell"/>
</dbReference>
<evidence type="ECO:0000256" key="1">
    <source>
        <dbReference type="ARBA" id="ARBA00004141"/>
    </source>
</evidence>
<dbReference type="Gene3D" id="2.70.150.10">
    <property type="entry name" value="Calcium-transporting ATPase, cytoplasmic transduction domain A"/>
    <property type="match status" value="1"/>
</dbReference>
<dbReference type="GO" id="GO:0120029">
    <property type="term" value="P:proton export across plasma membrane"/>
    <property type="evidence" value="ECO:0007669"/>
    <property type="project" value="InterPro"/>
</dbReference>
<evidence type="ECO:0000256" key="10">
    <source>
        <dbReference type="ARBA" id="ARBA00022989"/>
    </source>
</evidence>
<dbReference type="InterPro" id="IPR059000">
    <property type="entry name" value="ATPase_P-type_domA"/>
</dbReference>